<dbReference type="InterPro" id="IPR011050">
    <property type="entry name" value="Pectin_lyase_fold/virulence"/>
</dbReference>
<dbReference type="Proteomes" id="UP001190700">
    <property type="component" value="Unassembled WGS sequence"/>
</dbReference>
<feature type="transmembrane region" description="Helical" evidence="2">
    <location>
        <begin position="1504"/>
        <end position="1523"/>
    </location>
</feature>
<proteinExistence type="predicted"/>
<dbReference type="PANTHER" id="PTHR11319">
    <property type="entry name" value="G PROTEIN-COUPLED RECEPTOR-RELATED"/>
    <property type="match status" value="1"/>
</dbReference>
<dbReference type="EMBL" id="LGRX02011631">
    <property type="protein sequence ID" value="KAK3268712.1"/>
    <property type="molecule type" value="Genomic_DNA"/>
</dbReference>
<gene>
    <name evidence="3" type="ORF">CYMTET_22794</name>
</gene>
<feature type="compositionally biased region" description="Basic and acidic residues" evidence="1">
    <location>
        <begin position="1589"/>
        <end position="1603"/>
    </location>
</feature>
<organism evidence="3 4">
    <name type="scientific">Cymbomonas tetramitiformis</name>
    <dbReference type="NCBI Taxonomy" id="36881"/>
    <lineage>
        <taxon>Eukaryota</taxon>
        <taxon>Viridiplantae</taxon>
        <taxon>Chlorophyta</taxon>
        <taxon>Pyramimonadophyceae</taxon>
        <taxon>Pyramimonadales</taxon>
        <taxon>Pyramimonadaceae</taxon>
        <taxon>Cymbomonas</taxon>
    </lineage>
</organism>
<feature type="transmembrane region" description="Helical" evidence="2">
    <location>
        <begin position="1856"/>
        <end position="1884"/>
    </location>
</feature>
<accession>A0AAE0L1R5</accession>
<evidence type="ECO:0008006" key="5">
    <source>
        <dbReference type="Google" id="ProtNLM"/>
    </source>
</evidence>
<evidence type="ECO:0000256" key="1">
    <source>
        <dbReference type="SAM" id="MobiDB-lite"/>
    </source>
</evidence>
<feature type="transmembrane region" description="Helical" evidence="2">
    <location>
        <begin position="1480"/>
        <end position="1497"/>
    </location>
</feature>
<comment type="caution">
    <text evidence="3">The sequence shown here is derived from an EMBL/GenBank/DDBJ whole genome shotgun (WGS) entry which is preliminary data.</text>
</comment>
<keyword evidence="4" id="KW-1185">Reference proteome</keyword>
<sequence>MRIGRQSKAYSVQHPARRQVNEEYEQKYPAVESTAGSSVDSSEEHAVSMAVVYGNCTASDAQRCIQTPHFNASGETDDDSHTNKDFLYDYDYEIPAGHYPSNVNCSFAVNDSATLYTVSFDLEEGYDFMYIKDVPYTGTRGPEDVYVLPSDGMAFLSDSSTGAAGFKICAVYAPRPPPPSPPSPQAPSAVSGNLANITDSVYASEQLQIAVEDESVQEVHLYTDVMLVHGQMAIRNTLMLLGHCKGAEGANRRCVMDAGSLSRAFAVEEGGELYLEQVEIRNGLSGSHGGAVHVAENGTAAVHDCGLVLNLAKGDGGAVHSEGRLVLSASDIDENSAEGFGGGIHCRNMSVLLVGNGTRIRSNKAKLGGGGIATMRPGTEVTVDGGSQVSGNECFEGEGGGILLQYHPEVDADFDGPLLNHIFLVDVEVSSNLGQHGGGGVFCDKGCLLTIAGSVISSNFATFNNGAGFRCEGSCVVNITNSDIAANQAQGGGGGGIYCGKNSTLAMYNSTVSYNLALGNGGGMLSASPDVSVSLSDCQLFGNIAQGSQGTGSLAQGGAVAMQDHSSLRLDNATVVRNNTVNIEEGMRKASAGGGGIYIGEYCVMTMDRGSQVLDNNSPWQGGGIEGAMHSVVILDRGSVVAGNTAAANGGGIMVGTTFYAVEESVNGTVIIRGGSQVSHNVAIIAGGGLYAAKNSRVTVENNSVLSFNRAGEEDSVYNKDGTRNGGGIYMSEDSALLIDNNSTVSNNLAQHGGGVYLHSRVSMLLDHGSALVKNNANESGGGLYTYILGTVTIANRAAVEHNIAKAHGGGIFAYVGAAVLLTSESSVNHNLAQHGGGGGIYGFAGYSADHPTAVSVRDRSVVANNSAPDQAWGLGGGICVAELSTIALSGHSEVSGNLGALGGGLFVEGSQVAISNHSMLRDNMAGHVGGNVYTVDVSMQLGTGCQLARGVSGGDGGGLWAHRSAVWTAAGAAGVRIVGSAAKGHGGGIFALNGTVRLADVEMVLNTAGYGGALWLQSAQGELNNTAVAGNSVVGSAGGLGVEGEGAPEDPRQGSRHAEAPSTLDMAACVVESNEADLGVGLLFDSISRTNVQLQNITFRHSANSSSNADALAGIGENIYWVVDSAEEDVAELEAPTCDMCVHPAGTELLRTSAVEYLVVQGAASTPQATMSVESGKPFDQLRLVTHDYYNHTAHFGSELYDNELGADFTGLELWGQPGYQFVIGFSVQDGQNNAVFESQVNEMNNVEFTVVLQTCRDGQQHDEAKYQCVDCMAGWVKFDNTTLECSVCDKEEVKCSGGNTIEVLDGYWMASKSIAANCGKMDTDCVLSRVYACDVPEACTTGDSYLRSNVATGEMYIASEHLCAVGYDSEVVLCGACLEQYQRASSGECERCRESSLATVLISLVSILVFAGVFIVCANYASRNKTVHEEEDGEPRFGQTVLTLLAGHIVIAGQQMSIFGRSAIPPNYRLFLSMFNRMTNVSFPAVLGVSCFYSGESFYFNFYCYSLLPVIFVLPIAYSWLQGIILLRNEPRLNHVDLSNLCRMEGSVCEAGPSASSTERPLLEPADHPPHYSRRCASFEPLMAAGSRKESSDGMDQRKGSLPDASADCTLGTRSFSGWRQLNPMAKIHVNLQHTENPLFARIPLDPKGSYGPGELSTRAASLLKNGGQKTKHAPAALAPKKIVTKAPSTPVGADDDDTPSARLSKTELELFFRQASVVTKHVPQEPSLRRATRMQASVSMSWLSPRLERSPRWRSASLMKDRRPMRVAKGASGAVVAHNLPSWIAAFVSRPAGNAGAINGVAVAFFFLLILHPTVSSGMIQLYNCDQVFLGEEEEAHFWMHSDRSIRCYDRDWYLTLLPVSMCVIVLYVLGLPISLAIISIRMHHVKSFPRKVGPRPGSEPDAMPAANSPSELPFHQLHRWMLPVARNILQIMSVAWVGQQVSRTVTAGAPAAKVGQQVFSTHRHGQQFRAKASTHRHVSAFAPRWAGAGVRRTVTVSMRAWVGQQVSLTHCHGVSIRRQ</sequence>
<feature type="region of interest" description="Disordered" evidence="1">
    <location>
        <begin position="1589"/>
        <end position="1609"/>
    </location>
</feature>
<name>A0AAE0L1R5_9CHLO</name>
<dbReference type="InterPro" id="IPR006626">
    <property type="entry name" value="PbH1"/>
</dbReference>
<keyword evidence="2" id="KW-0812">Transmembrane</keyword>
<protein>
    <recommendedName>
        <fullName evidence="5">CUB domain-containing protein</fullName>
    </recommendedName>
</protein>
<feature type="region of interest" description="Disordered" evidence="1">
    <location>
        <begin position="1040"/>
        <end position="1060"/>
    </location>
</feature>
<dbReference type="SUPFAM" id="SSF51126">
    <property type="entry name" value="Pectin lyase-like"/>
    <property type="match status" value="1"/>
</dbReference>
<feature type="compositionally biased region" description="Basic and acidic residues" evidence="1">
    <location>
        <begin position="1050"/>
        <end position="1060"/>
    </location>
</feature>
<feature type="non-terminal residue" evidence="3">
    <location>
        <position position="2023"/>
    </location>
</feature>
<dbReference type="InterPro" id="IPR012332">
    <property type="entry name" value="Autotransporter_pectin_lyase_C"/>
</dbReference>
<evidence type="ECO:0000313" key="3">
    <source>
        <dbReference type="EMBL" id="KAK3268712.1"/>
    </source>
</evidence>
<dbReference type="PANTHER" id="PTHR11319:SF35">
    <property type="entry name" value="OUTER MEMBRANE PROTEIN PMPC-RELATED"/>
    <property type="match status" value="1"/>
</dbReference>
<keyword evidence="2" id="KW-0472">Membrane</keyword>
<evidence type="ECO:0000256" key="2">
    <source>
        <dbReference type="SAM" id="Phobius"/>
    </source>
</evidence>
<feature type="transmembrane region" description="Helical" evidence="2">
    <location>
        <begin position="1399"/>
        <end position="1423"/>
    </location>
</feature>
<dbReference type="SMART" id="SM00710">
    <property type="entry name" value="PbH1"/>
    <property type="match status" value="14"/>
</dbReference>
<keyword evidence="2" id="KW-1133">Transmembrane helix</keyword>
<feature type="region of interest" description="Disordered" evidence="1">
    <location>
        <begin position="1"/>
        <end position="20"/>
    </location>
</feature>
<evidence type="ECO:0000313" key="4">
    <source>
        <dbReference type="Proteomes" id="UP001190700"/>
    </source>
</evidence>
<reference evidence="3 4" key="1">
    <citation type="journal article" date="2015" name="Genome Biol. Evol.">
        <title>Comparative Genomics of a Bacterivorous Green Alga Reveals Evolutionary Causalities and Consequences of Phago-Mixotrophic Mode of Nutrition.</title>
        <authorList>
            <person name="Burns J.A."/>
            <person name="Paasch A."/>
            <person name="Narechania A."/>
            <person name="Kim E."/>
        </authorList>
    </citation>
    <scope>NUCLEOTIDE SEQUENCE [LARGE SCALE GENOMIC DNA]</scope>
    <source>
        <strain evidence="3 4">PLY_AMNH</strain>
    </source>
</reference>
<dbReference type="Gene3D" id="2.160.20.20">
    <property type="match status" value="1"/>
</dbReference>